<comment type="caution">
    <text evidence="3">The sequence shown here is derived from an EMBL/GenBank/DDBJ whole genome shotgun (WGS) entry which is preliminary data.</text>
</comment>
<feature type="region of interest" description="Disordered" evidence="1">
    <location>
        <begin position="335"/>
        <end position="354"/>
    </location>
</feature>
<gene>
    <name evidence="3" type="ORF">Tsumi_12800</name>
</gene>
<evidence type="ECO:0000313" key="4">
    <source>
        <dbReference type="Proteomes" id="UP001628220"/>
    </source>
</evidence>
<evidence type="ECO:0000256" key="1">
    <source>
        <dbReference type="SAM" id="MobiDB-lite"/>
    </source>
</evidence>
<evidence type="ECO:0000313" key="3">
    <source>
        <dbReference type="EMBL" id="GAB1252174.1"/>
    </source>
</evidence>
<keyword evidence="2" id="KW-0732">Signal</keyword>
<evidence type="ECO:0000256" key="2">
    <source>
        <dbReference type="SAM" id="SignalP"/>
    </source>
</evidence>
<dbReference type="EMBL" id="BAAFSF010000004">
    <property type="protein sequence ID" value="GAB1252174.1"/>
    <property type="molecule type" value="Genomic_DNA"/>
</dbReference>
<feature type="signal peptide" evidence="2">
    <location>
        <begin position="1"/>
        <end position="18"/>
    </location>
</feature>
<dbReference type="RefSeq" id="WP_411915938.1">
    <property type="nucleotide sequence ID" value="NZ_BAAFSF010000004.1"/>
</dbReference>
<organism evidence="3 4">
    <name type="scientific">Porphyromonas miyakawae</name>
    <dbReference type="NCBI Taxonomy" id="3137470"/>
    <lineage>
        <taxon>Bacteria</taxon>
        <taxon>Pseudomonadati</taxon>
        <taxon>Bacteroidota</taxon>
        <taxon>Bacteroidia</taxon>
        <taxon>Bacteroidales</taxon>
        <taxon>Porphyromonadaceae</taxon>
        <taxon>Porphyromonas</taxon>
    </lineage>
</organism>
<dbReference type="PROSITE" id="PS51257">
    <property type="entry name" value="PROKAR_LIPOPROTEIN"/>
    <property type="match status" value="1"/>
</dbReference>
<protein>
    <submittedName>
        <fullName evidence="3">Uncharacterized protein</fullName>
    </submittedName>
</protein>
<dbReference type="Proteomes" id="UP001628220">
    <property type="component" value="Unassembled WGS sequence"/>
</dbReference>
<sequence>MKFVKMAAIATMALTLFASCNKKDEPKKEVSKMNIRVDLSALRSMEAPVPGGTTTAFESLKVIVNDGEVVENLDAAKIAKAVSTDGYTFAVKSKPTKVVVEANSYVADPEITTLQGVAPVDATYDPANAADKIALFSKKIPLIGSTTTIGGPTTPAGSKDKVYTATVKPTPDVARIEVCGKIVGQENADTHKNAFKNIDVEAVYMNNYLNKKADENRYYTPSDGNTAFAGTPALKAEMNDAIAADMKQKFEEKNVAAAYQIFPTKAGETDFDHIILKVKLQYDLDVVKNRTQEFEEGYVTIVRYKDKAASSAIAKFEAGKIYKLDLAELSAHFKTDKDGNPDTPVTPDPEHDGANKLTVKVETFTWEAVNITPDGFKK</sequence>
<proteinExistence type="predicted"/>
<accession>A0ABQ0E355</accession>
<feature type="chain" id="PRO_5047284927" evidence="2">
    <location>
        <begin position="19"/>
        <end position="378"/>
    </location>
</feature>
<name>A0ABQ0E355_9PORP</name>
<keyword evidence="4" id="KW-1185">Reference proteome</keyword>
<reference evidence="3 4" key="1">
    <citation type="journal article" date="2025" name="Int. J. Syst. Evol. Microbiol.">
        <title>Desulfovibrio falkowii sp. nov., Porphyromonas miyakawae sp. nov., Mediterraneibacter flintii sp. nov. and Owariibacterium komagatae gen. nov., sp. nov., isolated from human faeces.</title>
        <authorList>
            <person name="Hamaguchi T."/>
            <person name="Ohara M."/>
            <person name="Hisatomi A."/>
            <person name="Sekiguchi K."/>
            <person name="Takeda J.I."/>
            <person name="Ueyama J."/>
            <person name="Ito M."/>
            <person name="Nishiwaki H."/>
            <person name="Ogi T."/>
            <person name="Hirayama M."/>
            <person name="Ohkuma M."/>
            <person name="Sakamoto M."/>
            <person name="Ohno K."/>
        </authorList>
    </citation>
    <scope>NUCLEOTIDE SEQUENCE [LARGE SCALE GENOMIC DNA]</scope>
    <source>
        <strain evidence="3 4">13CB11C</strain>
    </source>
</reference>